<dbReference type="AlphaFoldDB" id="A0A822YNV9"/>
<accession>A0A822YNV9</accession>
<dbReference type="Proteomes" id="UP000607653">
    <property type="component" value="Unassembled WGS sequence"/>
</dbReference>
<evidence type="ECO:0000313" key="2">
    <source>
        <dbReference type="Proteomes" id="UP000607653"/>
    </source>
</evidence>
<proteinExistence type="predicted"/>
<name>A0A822YNV9_NELNU</name>
<organism evidence="1 2">
    <name type="scientific">Nelumbo nucifera</name>
    <name type="common">Sacred lotus</name>
    <dbReference type="NCBI Taxonomy" id="4432"/>
    <lineage>
        <taxon>Eukaryota</taxon>
        <taxon>Viridiplantae</taxon>
        <taxon>Streptophyta</taxon>
        <taxon>Embryophyta</taxon>
        <taxon>Tracheophyta</taxon>
        <taxon>Spermatophyta</taxon>
        <taxon>Magnoliopsida</taxon>
        <taxon>Proteales</taxon>
        <taxon>Nelumbonaceae</taxon>
        <taxon>Nelumbo</taxon>
    </lineage>
</organism>
<dbReference type="EMBL" id="DUZY01000003">
    <property type="protein sequence ID" value="DAD30958.1"/>
    <property type="molecule type" value="Genomic_DNA"/>
</dbReference>
<gene>
    <name evidence="1" type="ORF">HUJ06_009809</name>
</gene>
<keyword evidence="2" id="KW-1185">Reference proteome</keyword>
<reference evidence="1 2" key="1">
    <citation type="journal article" date="2020" name="Mol. Biol. Evol.">
        <title>Distinct Expression and Methylation Patterns for Genes with Different Fates following a Single Whole-Genome Duplication in Flowering Plants.</title>
        <authorList>
            <person name="Shi T."/>
            <person name="Rahmani R.S."/>
            <person name="Gugger P.F."/>
            <person name="Wang M."/>
            <person name="Li H."/>
            <person name="Zhang Y."/>
            <person name="Li Z."/>
            <person name="Wang Q."/>
            <person name="Van de Peer Y."/>
            <person name="Marchal K."/>
            <person name="Chen J."/>
        </authorList>
    </citation>
    <scope>NUCLEOTIDE SEQUENCE [LARGE SCALE GENOMIC DNA]</scope>
    <source>
        <tissue evidence="1">Leaf</tissue>
    </source>
</reference>
<comment type="caution">
    <text evidence="1">The sequence shown here is derived from an EMBL/GenBank/DDBJ whole genome shotgun (WGS) entry which is preliminary data.</text>
</comment>
<evidence type="ECO:0000313" key="1">
    <source>
        <dbReference type="EMBL" id="DAD30958.1"/>
    </source>
</evidence>
<protein>
    <submittedName>
        <fullName evidence="1">Uncharacterized protein</fullName>
    </submittedName>
</protein>
<sequence>MEKKREKVSLLKRTSQFTHSQKRKKHDEIIHSNRVLNFHSSIGTLHAYFPWKSIAISLGVLTQG</sequence>